<comment type="caution">
    <text evidence="11">The sequence shown here is derived from an EMBL/GenBank/DDBJ whole genome shotgun (WGS) entry which is preliminary data.</text>
</comment>
<feature type="compositionally biased region" description="Basic and acidic residues" evidence="6">
    <location>
        <begin position="624"/>
        <end position="635"/>
    </location>
</feature>
<dbReference type="PROSITE" id="PS50109">
    <property type="entry name" value="HIS_KIN"/>
    <property type="match status" value="1"/>
</dbReference>
<dbReference type="PROSITE" id="PS50112">
    <property type="entry name" value="PAS"/>
    <property type="match status" value="2"/>
</dbReference>
<evidence type="ECO:0000313" key="12">
    <source>
        <dbReference type="Proteomes" id="UP000468531"/>
    </source>
</evidence>
<evidence type="ECO:0000259" key="8">
    <source>
        <dbReference type="PROSITE" id="PS50110"/>
    </source>
</evidence>
<keyword evidence="12" id="KW-1185">Reference proteome</keyword>
<dbReference type="SMART" id="SM00086">
    <property type="entry name" value="PAC"/>
    <property type="match status" value="2"/>
</dbReference>
<dbReference type="Gene3D" id="3.30.450.20">
    <property type="entry name" value="PAS domain"/>
    <property type="match status" value="2"/>
</dbReference>
<dbReference type="PROSITE" id="PS50113">
    <property type="entry name" value="PAC"/>
    <property type="match status" value="2"/>
</dbReference>
<feature type="domain" description="Response regulatory" evidence="8">
    <location>
        <begin position="515"/>
        <end position="626"/>
    </location>
</feature>
<keyword evidence="3 4" id="KW-0597">Phosphoprotein</keyword>
<dbReference type="Gene3D" id="3.30.565.10">
    <property type="entry name" value="Histidine kinase-like ATPase, C-terminal domain"/>
    <property type="match status" value="1"/>
</dbReference>
<gene>
    <name evidence="11" type="ORF">FNJ47_13895</name>
</gene>
<dbReference type="Pfam" id="PF02518">
    <property type="entry name" value="HATPase_c"/>
    <property type="match status" value="1"/>
</dbReference>
<evidence type="ECO:0000256" key="1">
    <source>
        <dbReference type="ARBA" id="ARBA00000085"/>
    </source>
</evidence>
<dbReference type="InterPro" id="IPR035965">
    <property type="entry name" value="PAS-like_dom_sf"/>
</dbReference>
<accession>A0A6P1BF64</accession>
<dbReference type="GO" id="GO:0000155">
    <property type="term" value="F:phosphorelay sensor kinase activity"/>
    <property type="evidence" value="ECO:0007669"/>
    <property type="project" value="InterPro"/>
</dbReference>
<feature type="domain" description="PAS" evidence="9">
    <location>
        <begin position="142"/>
        <end position="215"/>
    </location>
</feature>
<reference evidence="11 12" key="1">
    <citation type="journal article" date="2020" name="Arch. Microbiol.">
        <title>Bradyrhizobium uaiense sp. nov., a new highly efficient cowpea symbiont.</title>
        <authorList>
            <person name="Cabral Michel D."/>
            <person name="Azarias Guimaraes A."/>
            <person name="Martins da Costa E."/>
            <person name="Soares de Carvalho T."/>
            <person name="Balsanelli E."/>
            <person name="Willems A."/>
            <person name="Maltempi de Souza E."/>
            <person name="de Souza Moreira F.M."/>
        </authorList>
    </citation>
    <scope>NUCLEOTIDE SEQUENCE [LARGE SCALE GENOMIC DNA]</scope>
    <source>
        <strain evidence="11 12">UFLA 03-164</strain>
    </source>
</reference>
<dbReference type="SUPFAM" id="SSF47384">
    <property type="entry name" value="Homodimeric domain of signal transducing histidine kinase"/>
    <property type="match status" value="1"/>
</dbReference>
<feature type="region of interest" description="Disordered" evidence="6">
    <location>
        <begin position="624"/>
        <end position="652"/>
    </location>
</feature>
<dbReference type="EMBL" id="VKHP01000045">
    <property type="protein sequence ID" value="NEU96903.1"/>
    <property type="molecule type" value="Genomic_DNA"/>
</dbReference>
<dbReference type="InterPro" id="IPR036097">
    <property type="entry name" value="HisK_dim/P_sf"/>
</dbReference>
<dbReference type="InterPro" id="IPR003661">
    <property type="entry name" value="HisK_dim/P_dom"/>
</dbReference>
<evidence type="ECO:0000259" key="10">
    <source>
        <dbReference type="PROSITE" id="PS50113"/>
    </source>
</evidence>
<dbReference type="PANTHER" id="PTHR43065">
    <property type="entry name" value="SENSOR HISTIDINE KINASE"/>
    <property type="match status" value="1"/>
</dbReference>
<dbReference type="SUPFAM" id="SSF52172">
    <property type="entry name" value="CheY-like"/>
    <property type="match status" value="1"/>
</dbReference>
<proteinExistence type="predicted"/>
<dbReference type="RefSeq" id="WP_163153837.1">
    <property type="nucleotide sequence ID" value="NZ_VKHP01000045.1"/>
</dbReference>
<dbReference type="AlphaFoldDB" id="A0A6P1BF64"/>
<dbReference type="Proteomes" id="UP000468531">
    <property type="component" value="Unassembled WGS sequence"/>
</dbReference>
<evidence type="ECO:0000256" key="4">
    <source>
        <dbReference type="PROSITE-ProRule" id="PRU00169"/>
    </source>
</evidence>
<dbReference type="PROSITE" id="PS50110">
    <property type="entry name" value="RESPONSE_REGULATORY"/>
    <property type="match status" value="1"/>
</dbReference>
<dbReference type="Gene3D" id="1.10.287.130">
    <property type="match status" value="1"/>
</dbReference>
<dbReference type="EC" id="2.7.13.3" evidence="2"/>
<organism evidence="11 12">
    <name type="scientific">Bradyrhizobium uaiense</name>
    <dbReference type="NCBI Taxonomy" id="2594946"/>
    <lineage>
        <taxon>Bacteria</taxon>
        <taxon>Pseudomonadati</taxon>
        <taxon>Pseudomonadota</taxon>
        <taxon>Alphaproteobacteria</taxon>
        <taxon>Hyphomicrobiales</taxon>
        <taxon>Nitrobacteraceae</taxon>
        <taxon>Bradyrhizobium</taxon>
    </lineage>
</organism>
<dbReference type="Gene3D" id="3.40.50.2300">
    <property type="match status" value="1"/>
</dbReference>
<feature type="domain" description="Histidine kinase" evidence="7">
    <location>
        <begin position="289"/>
        <end position="498"/>
    </location>
</feature>
<evidence type="ECO:0000256" key="3">
    <source>
        <dbReference type="ARBA" id="ARBA00022553"/>
    </source>
</evidence>
<dbReference type="InterPro" id="IPR000700">
    <property type="entry name" value="PAS-assoc_C"/>
</dbReference>
<dbReference type="PRINTS" id="PR00344">
    <property type="entry name" value="BCTRLSENSOR"/>
</dbReference>
<dbReference type="CDD" id="cd00082">
    <property type="entry name" value="HisKA"/>
    <property type="match status" value="1"/>
</dbReference>
<protein>
    <recommendedName>
        <fullName evidence="2">histidine kinase</fullName>
        <ecNumber evidence="2">2.7.13.3</ecNumber>
    </recommendedName>
</protein>
<evidence type="ECO:0000313" key="11">
    <source>
        <dbReference type="EMBL" id="NEU96903.1"/>
    </source>
</evidence>
<comment type="catalytic activity">
    <reaction evidence="1">
        <text>ATP + protein L-histidine = ADP + protein N-phospho-L-histidine.</text>
        <dbReference type="EC" id="2.7.13.3"/>
    </reaction>
</comment>
<evidence type="ECO:0000256" key="6">
    <source>
        <dbReference type="SAM" id="MobiDB-lite"/>
    </source>
</evidence>
<dbReference type="NCBIfam" id="TIGR00229">
    <property type="entry name" value="sensory_box"/>
    <property type="match status" value="2"/>
</dbReference>
<dbReference type="SMART" id="SM00091">
    <property type="entry name" value="PAS"/>
    <property type="match status" value="2"/>
</dbReference>
<dbReference type="InterPro" id="IPR004358">
    <property type="entry name" value="Sig_transdc_His_kin-like_C"/>
</dbReference>
<evidence type="ECO:0000259" key="9">
    <source>
        <dbReference type="PROSITE" id="PS50112"/>
    </source>
</evidence>
<dbReference type="InterPro" id="IPR001789">
    <property type="entry name" value="Sig_transdc_resp-reg_receiver"/>
</dbReference>
<dbReference type="PANTHER" id="PTHR43065:SF49">
    <property type="entry name" value="HISTIDINE KINASE"/>
    <property type="match status" value="1"/>
</dbReference>
<dbReference type="SUPFAM" id="SSF55785">
    <property type="entry name" value="PYP-like sensor domain (PAS domain)"/>
    <property type="match status" value="2"/>
</dbReference>
<keyword evidence="5" id="KW-0175">Coiled coil</keyword>
<feature type="domain" description="PAC" evidence="10">
    <location>
        <begin position="90"/>
        <end position="141"/>
    </location>
</feature>
<evidence type="ECO:0000259" key="7">
    <source>
        <dbReference type="PROSITE" id="PS50109"/>
    </source>
</evidence>
<dbReference type="InterPro" id="IPR005467">
    <property type="entry name" value="His_kinase_dom"/>
</dbReference>
<dbReference type="SMART" id="SM00387">
    <property type="entry name" value="HATPase_c"/>
    <property type="match status" value="1"/>
</dbReference>
<dbReference type="SUPFAM" id="SSF55874">
    <property type="entry name" value="ATPase domain of HSP90 chaperone/DNA topoisomerase II/histidine kinase"/>
    <property type="match status" value="1"/>
</dbReference>
<feature type="domain" description="PAC" evidence="10">
    <location>
        <begin position="217"/>
        <end position="269"/>
    </location>
</feature>
<dbReference type="InterPro" id="IPR001610">
    <property type="entry name" value="PAC"/>
</dbReference>
<evidence type="ECO:0000256" key="5">
    <source>
        <dbReference type="SAM" id="Coils"/>
    </source>
</evidence>
<feature type="coiled-coil region" evidence="5">
    <location>
        <begin position="253"/>
        <end position="280"/>
    </location>
</feature>
<dbReference type="SMART" id="SM00448">
    <property type="entry name" value="REC"/>
    <property type="match status" value="1"/>
</dbReference>
<dbReference type="Pfam" id="PF00072">
    <property type="entry name" value="Response_reg"/>
    <property type="match status" value="1"/>
</dbReference>
<feature type="modified residue" description="4-aspartylphosphate" evidence="4">
    <location>
        <position position="564"/>
    </location>
</feature>
<dbReference type="InterPro" id="IPR036890">
    <property type="entry name" value="HATPase_C_sf"/>
</dbReference>
<dbReference type="Pfam" id="PF00512">
    <property type="entry name" value="HisKA"/>
    <property type="match status" value="1"/>
</dbReference>
<dbReference type="CDD" id="cd00130">
    <property type="entry name" value="PAS"/>
    <property type="match status" value="2"/>
</dbReference>
<sequence>MVKKSDQLKRGIFESERRFRLLAGGAIDYAICTLGPDGRVIHWNKGAERITGYPAKAVLGKHFSVFYPEEDRASDIPAKALQLARKEKHAAAEGWCVRKDGSQFFASVVIDPIYEKRKLVGYAMVTRDVTERRQARADLEASESQFRLLVSNVTDYALYMLTPAGIVANWNAGGERIKGYSPGEIIGQSFARFYTPADQAAGKPARALKIAEETGHYVEEGWRVRKDGSFFWASVVIDPIRDSDGNLVGFAKITRDISERREAQQKLEQVQRQLAESQKMDALGQLTGGVAHDFNNLLMIISGNLHRIRREVTSERGRLALSAIETASERAASLTSQLLTFARRQSVNPQTVDVAERITAVREVLSSALGGAIRLDIDIQPDLWPVFVDPNEFETALINLVVNARDAMANGGTLTVSARNVPATTEVAVDVVDTGEGIPQDVLSKVFDPFFTTKPVGKGTGLGLSQVHGFAHQADGRIEIASTLGKGTKVSIYLPRGTADATDTTEGHSVRGSATVLLIEDNPAVADASTGLLEQLGYTVRWASNAEVALSEIDANGIDVVFSDIVMPGKMDGLKLARAIRHRKPALPILLTTGYSESARDVRSDFPVLRKPYHIHDLSRELSKLTGQRSEHASSEIDSPADEAHRKARARS</sequence>
<feature type="domain" description="PAS" evidence="9">
    <location>
        <begin position="15"/>
        <end position="70"/>
    </location>
</feature>
<dbReference type="Pfam" id="PF13426">
    <property type="entry name" value="PAS_9"/>
    <property type="match status" value="2"/>
</dbReference>
<dbReference type="InterPro" id="IPR011006">
    <property type="entry name" value="CheY-like_superfamily"/>
</dbReference>
<dbReference type="InterPro" id="IPR003594">
    <property type="entry name" value="HATPase_dom"/>
</dbReference>
<dbReference type="InterPro" id="IPR000014">
    <property type="entry name" value="PAS"/>
</dbReference>
<dbReference type="SMART" id="SM00388">
    <property type="entry name" value="HisKA"/>
    <property type="match status" value="1"/>
</dbReference>
<name>A0A6P1BF64_9BRAD</name>
<evidence type="ECO:0000256" key="2">
    <source>
        <dbReference type="ARBA" id="ARBA00012438"/>
    </source>
</evidence>